<name>A0A2W4QSD5_9GAMM</name>
<protein>
    <submittedName>
        <fullName evidence="1">Uncharacterized protein</fullName>
    </submittedName>
</protein>
<proteinExistence type="predicted"/>
<dbReference type="AlphaFoldDB" id="A0A2W4QSD5"/>
<organism evidence="1 2">
    <name type="scientific">Candidatus Methylumidiphilus alinenensis</name>
    <dbReference type="NCBI Taxonomy" id="2202197"/>
    <lineage>
        <taxon>Bacteria</taxon>
        <taxon>Pseudomonadati</taxon>
        <taxon>Pseudomonadota</taxon>
        <taxon>Gammaproteobacteria</taxon>
        <taxon>Methylococcales</taxon>
        <taxon>Candidatus Methylumidiphilus</taxon>
    </lineage>
</organism>
<accession>A0A2W4QSD5</accession>
<reference evidence="1 2" key="1">
    <citation type="journal article" date="2018" name="Aquat. Microb. Ecol.">
        <title>Gammaproteobacterial methanotrophs dominate.</title>
        <authorList>
            <person name="Rissanen A.J."/>
            <person name="Saarenheimo J."/>
            <person name="Tiirola M."/>
            <person name="Peura S."/>
            <person name="Aalto S.L."/>
            <person name="Karvinen A."/>
            <person name="Nykanen H."/>
        </authorList>
    </citation>
    <scope>NUCLEOTIDE SEQUENCE [LARGE SCALE GENOMIC DNA]</scope>
    <source>
        <strain evidence="1">AMbin10</strain>
    </source>
</reference>
<evidence type="ECO:0000313" key="2">
    <source>
        <dbReference type="Proteomes" id="UP000249396"/>
    </source>
</evidence>
<gene>
    <name evidence="1" type="ORF">DM484_19920</name>
</gene>
<dbReference type="EMBL" id="QJPH01000406">
    <property type="protein sequence ID" value="PZN74995.1"/>
    <property type="molecule type" value="Genomic_DNA"/>
</dbReference>
<comment type="caution">
    <text evidence="1">The sequence shown here is derived from an EMBL/GenBank/DDBJ whole genome shotgun (WGS) entry which is preliminary data.</text>
</comment>
<evidence type="ECO:0000313" key="1">
    <source>
        <dbReference type="EMBL" id="PZN74995.1"/>
    </source>
</evidence>
<dbReference type="Proteomes" id="UP000249396">
    <property type="component" value="Unassembled WGS sequence"/>
</dbReference>
<sequence>MDMARLVLGLRMLLARNQNAQSPYPVLGAIGGDFFLEISSGTLRDRRILTTIYVTMGREFALASLQPDGWHEEGIRDEIHIGLPDASHVIALAGLMEKSLGAGSFILHPLTCRGDFLDGWDDAVAIVTV</sequence>